<dbReference type="RefSeq" id="WP_130292586.1">
    <property type="nucleotide sequence ID" value="NZ_SHKL01000001.1"/>
</dbReference>
<organism evidence="1 2">
    <name type="scientific">Pseudonocardia sediminis</name>
    <dbReference type="NCBI Taxonomy" id="1397368"/>
    <lineage>
        <taxon>Bacteria</taxon>
        <taxon>Bacillati</taxon>
        <taxon>Actinomycetota</taxon>
        <taxon>Actinomycetes</taxon>
        <taxon>Pseudonocardiales</taxon>
        <taxon>Pseudonocardiaceae</taxon>
        <taxon>Pseudonocardia</taxon>
    </lineage>
</organism>
<name>A0A4Q7V3B6_PSEST</name>
<protein>
    <submittedName>
        <fullName evidence="1">Uncharacterized protein</fullName>
    </submittedName>
</protein>
<reference evidence="1 2" key="1">
    <citation type="submission" date="2019-02" db="EMBL/GenBank/DDBJ databases">
        <title>Sequencing the genomes of 1000 actinobacteria strains.</title>
        <authorList>
            <person name="Klenk H.-P."/>
        </authorList>
    </citation>
    <scope>NUCLEOTIDE SEQUENCE [LARGE SCALE GENOMIC DNA]</scope>
    <source>
        <strain evidence="1 2">DSM 45779</strain>
    </source>
</reference>
<dbReference type="EMBL" id="SHKL01000001">
    <property type="protein sequence ID" value="RZT88605.1"/>
    <property type="molecule type" value="Genomic_DNA"/>
</dbReference>
<comment type="caution">
    <text evidence="1">The sequence shown here is derived from an EMBL/GenBank/DDBJ whole genome shotgun (WGS) entry which is preliminary data.</text>
</comment>
<gene>
    <name evidence="1" type="ORF">EV383_5549</name>
</gene>
<sequence length="129" mass="13206">MTAGPAGWSVDADLTISVDAGPGRGTTAHVTGSGQDLHVRAERPDLLLAAAGGTASGPLARELSAAGLTAELHGPRGRVLSLDPGRTSRLGALVFASRHVVVDKGGWRVLASSVWHRARASRSRPGRSS</sequence>
<proteinExistence type="predicted"/>
<evidence type="ECO:0000313" key="1">
    <source>
        <dbReference type="EMBL" id="RZT88605.1"/>
    </source>
</evidence>
<keyword evidence="2" id="KW-1185">Reference proteome</keyword>
<evidence type="ECO:0000313" key="2">
    <source>
        <dbReference type="Proteomes" id="UP000291591"/>
    </source>
</evidence>
<accession>A0A4Q7V3B6</accession>
<dbReference type="Proteomes" id="UP000291591">
    <property type="component" value="Unassembled WGS sequence"/>
</dbReference>
<dbReference type="AlphaFoldDB" id="A0A4Q7V3B6"/>